<dbReference type="InterPro" id="IPR013029">
    <property type="entry name" value="YchF_C"/>
</dbReference>
<dbReference type="SUPFAM" id="SSF52540">
    <property type="entry name" value="P-loop containing nucleoside triphosphate hydrolases"/>
    <property type="match status" value="1"/>
</dbReference>
<dbReference type="InterPro" id="IPR012675">
    <property type="entry name" value="Beta-grasp_dom_sf"/>
</dbReference>
<dbReference type="InterPro" id="IPR031167">
    <property type="entry name" value="G_OBG"/>
</dbReference>
<keyword evidence="6" id="KW-0175">Coiled coil</keyword>
<dbReference type="NCBIfam" id="TIGR00092">
    <property type="entry name" value="redox-regulated ATPase YchF"/>
    <property type="match status" value="1"/>
</dbReference>
<evidence type="ECO:0000256" key="2">
    <source>
        <dbReference type="ARBA" id="ARBA00022741"/>
    </source>
</evidence>
<accession>A0A2H0N6H2</accession>
<dbReference type="SUPFAM" id="SSF81271">
    <property type="entry name" value="TGS-like"/>
    <property type="match status" value="1"/>
</dbReference>
<keyword evidence="1" id="KW-0479">Metal-binding</keyword>
<dbReference type="Gene3D" id="3.10.20.30">
    <property type="match status" value="1"/>
</dbReference>
<dbReference type="Gene3D" id="1.10.150.300">
    <property type="entry name" value="TGS-like domain"/>
    <property type="match status" value="1"/>
</dbReference>
<dbReference type="GO" id="GO:0005524">
    <property type="term" value="F:ATP binding"/>
    <property type="evidence" value="ECO:0007669"/>
    <property type="project" value="UniProtKB-UniRule"/>
</dbReference>
<dbReference type="PANTHER" id="PTHR23305:SF18">
    <property type="entry name" value="OBG-TYPE G DOMAIN-CONTAINING PROTEIN"/>
    <property type="match status" value="1"/>
</dbReference>
<evidence type="ECO:0000313" key="8">
    <source>
        <dbReference type="EMBL" id="PIR04494.1"/>
    </source>
</evidence>
<protein>
    <recommendedName>
        <fullName evidence="5">Ribosome-binding ATPase YchF</fullName>
    </recommendedName>
</protein>
<dbReference type="HAMAP" id="MF_00944">
    <property type="entry name" value="YchF_OLA1_ATPase"/>
    <property type="match status" value="1"/>
</dbReference>
<feature type="coiled-coil region" evidence="6">
    <location>
        <begin position="149"/>
        <end position="176"/>
    </location>
</feature>
<dbReference type="InterPro" id="IPR004396">
    <property type="entry name" value="ATPase_YchF/OLA1"/>
</dbReference>
<dbReference type="InterPro" id="IPR006073">
    <property type="entry name" value="GTP-bd"/>
</dbReference>
<dbReference type="InterPro" id="IPR027417">
    <property type="entry name" value="P-loop_NTPase"/>
</dbReference>
<dbReference type="GO" id="GO:0005525">
    <property type="term" value="F:GTP binding"/>
    <property type="evidence" value="ECO:0007669"/>
    <property type="project" value="InterPro"/>
</dbReference>
<dbReference type="InterPro" id="IPR041706">
    <property type="entry name" value="YchF_N"/>
</dbReference>
<keyword evidence="4" id="KW-0460">Magnesium</keyword>
<dbReference type="Proteomes" id="UP000229600">
    <property type="component" value="Unassembled WGS sequence"/>
</dbReference>
<dbReference type="InterPro" id="IPR012676">
    <property type="entry name" value="TGS-like"/>
</dbReference>
<feature type="binding site" evidence="5">
    <location>
        <begin position="11"/>
        <end position="16"/>
    </location>
    <ligand>
        <name>ATP</name>
        <dbReference type="ChEBI" id="CHEBI:30616"/>
    </ligand>
</feature>
<evidence type="ECO:0000256" key="4">
    <source>
        <dbReference type="ARBA" id="ARBA00022842"/>
    </source>
</evidence>
<name>A0A2H0N6H2_9BACT</name>
<dbReference type="AlphaFoldDB" id="A0A2H0N6H2"/>
<dbReference type="GO" id="GO:0043023">
    <property type="term" value="F:ribosomal large subunit binding"/>
    <property type="evidence" value="ECO:0007669"/>
    <property type="project" value="UniProtKB-UniRule"/>
</dbReference>
<dbReference type="GO" id="GO:0046872">
    <property type="term" value="F:metal ion binding"/>
    <property type="evidence" value="ECO:0007669"/>
    <property type="project" value="UniProtKB-KW"/>
</dbReference>
<dbReference type="Pfam" id="PF01926">
    <property type="entry name" value="MMR_HSR1"/>
    <property type="match status" value="1"/>
</dbReference>
<evidence type="ECO:0000256" key="3">
    <source>
        <dbReference type="ARBA" id="ARBA00022840"/>
    </source>
</evidence>
<evidence type="ECO:0000313" key="9">
    <source>
        <dbReference type="Proteomes" id="UP000229600"/>
    </source>
</evidence>
<dbReference type="CDD" id="cd01900">
    <property type="entry name" value="YchF"/>
    <property type="match status" value="1"/>
</dbReference>
<dbReference type="GO" id="GO:0005737">
    <property type="term" value="C:cytoplasm"/>
    <property type="evidence" value="ECO:0007669"/>
    <property type="project" value="TreeGrafter"/>
</dbReference>
<dbReference type="Pfam" id="PF06071">
    <property type="entry name" value="YchF-GTPase_C"/>
    <property type="match status" value="1"/>
</dbReference>
<evidence type="ECO:0000256" key="6">
    <source>
        <dbReference type="SAM" id="Coils"/>
    </source>
</evidence>
<feature type="domain" description="OBG-type G" evidence="7">
    <location>
        <begin position="2"/>
        <end position="275"/>
    </location>
</feature>
<evidence type="ECO:0000259" key="7">
    <source>
        <dbReference type="PROSITE" id="PS51710"/>
    </source>
</evidence>
<comment type="function">
    <text evidence="5">ATPase that binds to both the 70S ribosome and the 50S ribosomal subunit in a nucleotide-independent manner.</text>
</comment>
<gene>
    <name evidence="5" type="primary">ychF</name>
    <name evidence="8" type="ORF">COV59_00765</name>
</gene>
<sequence>MLKIGIVGLPNVGKSTLFNALTKSKQADAQNYPFCTIEPNVGIVEVPDNRLAELSRTSKSGKTIPTAIEFVDIAGLVKGASEGEGLGNKFLAHIREVDAIAQVVRSFEDGNIVHVHNKVNPKEDADIINLELVLADWQTVSKRLDNTKKKAKGAQAKEVQKEIELLERVAKQLEAGKVARELEYDEEEQKILSELCLLTNKPIMYVVNVDENGIKQSELGIPEIEPGVPHVKVCAKLEAEFIGLEGEELTEYMNEFGLKETGLDKIIHAGYKLLDLVTYFTSGEQESRAWTVHRGTPAPLAAGVIHTDFIKGFIKADVANWEDFVAAGGWSKIKETGKMRLEGKEYIVKDGDVMYFHVST</sequence>
<dbReference type="PRINTS" id="PR00326">
    <property type="entry name" value="GTP1OBG"/>
</dbReference>
<dbReference type="Gene3D" id="3.40.50.300">
    <property type="entry name" value="P-loop containing nucleotide triphosphate hydrolases"/>
    <property type="match status" value="1"/>
</dbReference>
<dbReference type="CDD" id="cd04867">
    <property type="entry name" value="TGS_YchF_OLA1"/>
    <property type="match status" value="1"/>
</dbReference>
<dbReference type="FunFam" id="1.10.150.300:FF:000001">
    <property type="entry name" value="Ribosome-binding ATPase YchF"/>
    <property type="match status" value="1"/>
</dbReference>
<proteinExistence type="inferred from homology"/>
<evidence type="ECO:0000256" key="5">
    <source>
        <dbReference type="HAMAP-Rule" id="MF_00944"/>
    </source>
</evidence>
<comment type="caution">
    <text evidence="8">The sequence shown here is derived from an EMBL/GenBank/DDBJ whole genome shotgun (WGS) entry which is preliminary data.</text>
</comment>
<keyword evidence="3 5" id="KW-0067">ATP-binding</keyword>
<dbReference type="InterPro" id="IPR023192">
    <property type="entry name" value="TGS-like_dom_sf"/>
</dbReference>
<dbReference type="PIRSF" id="PIRSF006641">
    <property type="entry name" value="CHP00092"/>
    <property type="match status" value="1"/>
</dbReference>
<dbReference type="EMBL" id="PCWN01000002">
    <property type="protein sequence ID" value="PIR04494.1"/>
    <property type="molecule type" value="Genomic_DNA"/>
</dbReference>
<dbReference type="PROSITE" id="PS51710">
    <property type="entry name" value="G_OBG"/>
    <property type="match status" value="1"/>
</dbReference>
<dbReference type="GO" id="GO:0016887">
    <property type="term" value="F:ATP hydrolysis activity"/>
    <property type="evidence" value="ECO:0007669"/>
    <property type="project" value="UniProtKB-UniRule"/>
</dbReference>
<evidence type="ECO:0000256" key="1">
    <source>
        <dbReference type="ARBA" id="ARBA00022723"/>
    </source>
</evidence>
<dbReference type="PANTHER" id="PTHR23305">
    <property type="entry name" value="OBG GTPASE FAMILY"/>
    <property type="match status" value="1"/>
</dbReference>
<comment type="similarity">
    <text evidence="5">Belongs to the TRAFAC class OBG-HflX-like GTPase superfamily. OBG GTPase family. YchF/OLA1 subfamily.</text>
</comment>
<reference evidence="8 9" key="1">
    <citation type="submission" date="2017-09" db="EMBL/GenBank/DDBJ databases">
        <title>Depth-based differentiation of microbial function through sediment-hosted aquifers and enrichment of novel symbionts in the deep terrestrial subsurface.</title>
        <authorList>
            <person name="Probst A.J."/>
            <person name="Ladd B."/>
            <person name="Jarett J.K."/>
            <person name="Geller-Mcgrath D.E."/>
            <person name="Sieber C.M."/>
            <person name="Emerson J.B."/>
            <person name="Anantharaman K."/>
            <person name="Thomas B.C."/>
            <person name="Malmstrom R."/>
            <person name="Stieglmeier M."/>
            <person name="Klingl A."/>
            <person name="Woyke T."/>
            <person name="Ryan C.M."/>
            <person name="Banfield J.F."/>
        </authorList>
    </citation>
    <scope>NUCLEOTIDE SEQUENCE [LARGE SCALE GENOMIC DNA]</scope>
    <source>
        <strain evidence="8">CG11_big_fil_rev_8_21_14_0_20_39_34</strain>
    </source>
</reference>
<keyword evidence="2 5" id="KW-0547">Nucleotide-binding</keyword>
<organism evidence="8 9">
    <name type="scientific">Candidatus Magasanikbacteria bacterium CG11_big_fil_rev_8_21_14_0_20_39_34</name>
    <dbReference type="NCBI Taxonomy" id="1974653"/>
    <lineage>
        <taxon>Bacteria</taxon>
        <taxon>Candidatus Magasanikiibacteriota</taxon>
    </lineage>
</organism>
<dbReference type="FunFam" id="3.10.20.30:FF:000001">
    <property type="entry name" value="Ribosome-binding ATPase YchF"/>
    <property type="match status" value="1"/>
</dbReference>